<keyword evidence="1" id="KW-0812">Transmembrane</keyword>
<gene>
    <name evidence="2" type="ORF">AWB64_04979</name>
</gene>
<keyword evidence="1" id="KW-0472">Membrane</keyword>
<dbReference type="EMBL" id="FCOC02000020">
    <property type="protein sequence ID" value="SAL47308.1"/>
    <property type="molecule type" value="Genomic_DNA"/>
</dbReference>
<sequence>MNMNSTANAFKGFSLLELMITLGVAAIIAMFAVPVYQQQVLKGRRLDAVAALYRAAQYVESARTTSGNEVEPALPAGFDQAPATGAPVYILRILAESEMNGGYTIEAEAVPPGNDACGTFSLDATGVKSNRAAEKLSPPQVAACWSGK</sequence>
<accession>A0A158HSG3</accession>
<dbReference type="Pfam" id="PF07963">
    <property type="entry name" value="N_methyl"/>
    <property type="match status" value="1"/>
</dbReference>
<reference evidence="2 3" key="1">
    <citation type="submission" date="2016-01" db="EMBL/GenBank/DDBJ databases">
        <authorList>
            <person name="Oliw E.H."/>
        </authorList>
    </citation>
    <scope>NUCLEOTIDE SEQUENCE [LARGE SCALE GENOMIC DNA]</scope>
    <source>
        <strain evidence="2">LMG 22029</strain>
    </source>
</reference>
<protein>
    <submittedName>
        <fullName evidence="2">Type IV pilus biogenesis protein</fullName>
    </submittedName>
</protein>
<evidence type="ECO:0000313" key="2">
    <source>
        <dbReference type="EMBL" id="SAL47308.1"/>
    </source>
</evidence>
<evidence type="ECO:0000256" key="1">
    <source>
        <dbReference type="SAM" id="Phobius"/>
    </source>
</evidence>
<organism evidence="2 3">
    <name type="scientific">Caballeronia sordidicola</name>
    <name type="common">Burkholderia sordidicola</name>
    <dbReference type="NCBI Taxonomy" id="196367"/>
    <lineage>
        <taxon>Bacteria</taxon>
        <taxon>Pseudomonadati</taxon>
        <taxon>Pseudomonadota</taxon>
        <taxon>Betaproteobacteria</taxon>
        <taxon>Burkholderiales</taxon>
        <taxon>Burkholderiaceae</taxon>
        <taxon>Caballeronia</taxon>
    </lineage>
</organism>
<feature type="transmembrane region" description="Helical" evidence="1">
    <location>
        <begin position="12"/>
        <end position="36"/>
    </location>
</feature>
<name>A0A158HSG3_CABSO</name>
<dbReference type="SUPFAM" id="SSF54523">
    <property type="entry name" value="Pili subunits"/>
    <property type="match status" value="1"/>
</dbReference>
<dbReference type="RefSeq" id="WP_341845250.1">
    <property type="nucleotide sequence ID" value="NZ_FCOC02000020.1"/>
</dbReference>
<dbReference type="InterPro" id="IPR045584">
    <property type="entry name" value="Pilin-like"/>
</dbReference>
<dbReference type="NCBIfam" id="TIGR02532">
    <property type="entry name" value="IV_pilin_GFxxxE"/>
    <property type="match status" value="1"/>
</dbReference>
<dbReference type="Gene3D" id="3.30.700.10">
    <property type="entry name" value="Glycoprotein, Type 4 Pilin"/>
    <property type="match status" value="1"/>
</dbReference>
<dbReference type="GO" id="GO:0043683">
    <property type="term" value="P:type IV pilus assembly"/>
    <property type="evidence" value="ECO:0007669"/>
    <property type="project" value="InterPro"/>
</dbReference>
<proteinExistence type="predicted"/>
<dbReference type="AlphaFoldDB" id="A0A158HSG3"/>
<keyword evidence="1" id="KW-1133">Transmembrane helix</keyword>
<dbReference type="InterPro" id="IPR031982">
    <property type="entry name" value="PilE-like"/>
</dbReference>
<evidence type="ECO:0000313" key="3">
    <source>
        <dbReference type="Proteomes" id="UP000054893"/>
    </source>
</evidence>
<dbReference type="Pfam" id="PF16732">
    <property type="entry name" value="ComP_DUS"/>
    <property type="match status" value="1"/>
</dbReference>
<dbReference type="Proteomes" id="UP000054893">
    <property type="component" value="Unassembled WGS sequence"/>
</dbReference>
<dbReference type="PROSITE" id="PS00409">
    <property type="entry name" value="PROKAR_NTER_METHYL"/>
    <property type="match status" value="1"/>
</dbReference>
<dbReference type="InterPro" id="IPR012902">
    <property type="entry name" value="N_methyl_site"/>
</dbReference>